<evidence type="ECO:0000256" key="5">
    <source>
        <dbReference type="ARBA" id="ARBA00022989"/>
    </source>
</evidence>
<proteinExistence type="predicted"/>
<dbReference type="GO" id="GO:0005886">
    <property type="term" value="C:plasma membrane"/>
    <property type="evidence" value="ECO:0007669"/>
    <property type="project" value="UniProtKB-SubCell"/>
</dbReference>
<evidence type="ECO:0000256" key="7">
    <source>
        <dbReference type="ARBA" id="ARBA00023136"/>
    </source>
</evidence>
<evidence type="ECO:0000256" key="8">
    <source>
        <dbReference type="SAM" id="MobiDB-lite"/>
    </source>
</evidence>
<reference evidence="10" key="1">
    <citation type="submission" date="2020-06" db="EMBL/GenBank/DDBJ databases">
        <authorList>
            <consortium name="Plant Systems Biology data submission"/>
        </authorList>
    </citation>
    <scope>NUCLEOTIDE SEQUENCE</scope>
    <source>
        <strain evidence="10">D6</strain>
    </source>
</reference>
<dbReference type="Proteomes" id="UP001153069">
    <property type="component" value="Unassembled WGS sequence"/>
</dbReference>
<feature type="compositionally biased region" description="Basic and acidic residues" evidence="8">
    <location>
        <begin position="25"/>
        <end position="36"/>
    </location>
</feature>
<sequence length="454" mass="51244">MKSHPEDGDTASFTYGPPSSASLGSKDEELGSDSKHSSSKARISRIAKSLVGNPATFLRTQNESRGVRKQRTYEPSHRWWEPPLSSWLPQFNREVLVVLWIYNVLVAVLARYTGLCGYPAEDSPAHSFCGEDWVLLEDNALGGFAVGMFLLLAFRANQAYDRFWEGRKMWGRTREVCRDYARLVCNHVDCETEDDLADRRRVVDFLTAYAVSLKLHLRDEKHIARDLLEEENVITESLTLSFQDVANIQQAAHMPTYCIDILSSYVADQTKKGNLSDYQLGVINTTVLAVLSDALGSCERIKNTPIPLSYVLQLRFFLILWLILKPLHIVAFYGWYTILLACLISFAVLGIESMACEIEEPFGYDRNDLDLDNMSQGLCKDTQGILKRHESADRDKLYDRKAVTALGKSHDFSTSFRLPSAKTLRSSEKSRKVPRFSLLSSAKPASNNDEGFDV</sequence>
<evidence type="ECO:0000256" key="1">
    <source>
        <dbReference type="ARBA" id="ARBA00004651"/>
    </source>
</evidence>
<dbReference type="PANTHER" id="PTHR33281:SF19">
    <property type="entry name" value="VOLTAGE-DEPENDENT ANION CHANNEL-FORMING PROTEIN YNEE"/>
    <property type="match status" value="1"/>
</dbReference>
<feature type="compositionally biased region" description="Polar residues" evidence="8">
    <location>
        <begin position="11"/>
        <end position="23"/>
    </location>
</feature>
<keyword evidence="7 9" id="KW-0472">Membrane</keyword>
<keyword evidence="11" id="KW-1185">Reference proteome</keyword>
<dbReference type="GO" id="GO:0005254">
    <property type="term" value="F:chloride channel activity"/>
    <property type="evidence" value="ECO:0007669"/>
    <property type="project" value="InterPro"/>
</dbReference>
<name>A0A9N8DV36_9STRA</name>
<keyword evidence="5 9" id="KW-1133">Transmembrane helix</keyword>
<keyword evidence="6" id="KW-0406">Ion transport</keyword>
<evidence type="ECO:0000256" key="3">
    <source>
        <dbReference type="ARBA" id="ARBA00022475"/>
    </source>
</evidence>
<evidence type="ECO:0000256" key="6">
    <source>
        <dbReference type="ARBA" id="ARBA00023065"/>
    </source>
</evidence>
<dbReference type="EMBL" id="CAICTM010000373">
    <property type="protein sequence ID" value="CAB9509079.1"/>
    <property type="molecule type" value="Genomic_DNA"/>
</dbReference>
<keyword evidence="2" id="KW-0813">Transport</keyword>
<protein>
    <submittedName>
        <fullName evidence="10">UPF0187 protein</fullName>
    </submittedName>
</protein>
<comment type="subcellular location">
    <subcellularLocation>
        <location evidence="1">Cell membrane</location>
        <topology evidence="1">Multi-pass membrane protein</topology>
    </subcellularLocation>
</comment>
<evidence type="ECO:0000313" key="11">
    <source>
        <dbReference type="Proteomes" id="UP001153069"/>
    </source>
</evidence>
<dbReference type="OrthoDB" id="48050at2759"/>
<evidence type="ECO:0000256" key="9">
    <source>
        <dbReference type="SAM" id="Phobius"/>
    </source>
</evidence>
<dbReference type="InterPro" id="IPR044669">
    <property type="entry name" value="YneE/VCCN1/2-like"/>
</dbReference>
<organism evidence="10 11">
    <name type="scientific">Seminavis robusta</name>
    <dbReference type="NCBI Taxonomy" id="568900"/>
    <lineage>
        <taxon>Eukaryota</taxon>
        <taxon>Sar</taxon>
        <taxon>Stramenopiles</taxon>
        <taxon>Ochrophyta</taxon>
        <taxon>Bacillariophyta</taxon>
        <taxon>Bacillariophyceae</taxon>
        <taxon>Bacillariophycidae</taxon>
        <taxon>Naviculales</taxon>
        <taxon>Naviculaceae</taxon>
        <taxon>Seminavis</taxon>
    </lineage>
</organism>
<gene>
    <name evidence="10" type="ORF">SEMRO_374_G129230.1</name>
</gene>
<feature type="region of interest" description="Disordered" evidence="8">
    <location>
        <begin position="1"/>
        <end position="41"/>
    </location>
</feature>
<feature type="transmembrane region" description="Helical" evidence="9">
    <location>
        <begin position="306"/>
        <end position="324"/>
    </location>
</feature>
<feature type="transmembrane region" description="Helical" evidence="9">
    <location>
        <begin position="140"/>
        <end position="160"/>
    </location>
</feature>
<keyword evidence="3" id="KW-1003">Cell membrane</keyword>
<evidence type="ECO:0000313" key="10">
    <source>
        <dbReference type="EMBL" id="CAB9509079.1"/>
    </source>
</evidence>
<dbReference type="AlphaFoldDB" id="A0A9N8DV36"/>
<dbReference type="PANTHER" id="PTHR33281">
    <property type="entry name" value="UPF0187 PROTEIN YNEE"/>
    <property type="match status" value="1"/>
</dbReference>
<comment type="caution">
    <text evidence="10">The sequence shown here is derived from an EMBL/GenBank/DDBJ whole genome shotgun (WGS) entry which is preliminary data.</text>
</comment>
<dbReference type="Pfam" id="PF25539">
    <property type="entry name" value="Bestrophin_2"/>
    <property type="match status" value="1"/>
</dbReference>
<evidence type="ECO:0000256" key="2">
    <source>
        <dbReference type="ARBA" id="ARBA00022448"/>
    </source>
</evidence>
<feature type="transmembrane region" description="Helical" evidence="9">
    <location>
        <begin position="95"/>
        <end position="120"/>
    </location>
</feature>
<feature type="transmembrane region" description="Helical" evidence="9">
    <location>
        <begin position="330"/>
        <end position="351"/>
    </location>
</feature>
<keyword evidence="4 9" id="KW-0812">Transmembrane</keyword>
<evidence type="ECO:0000256" key="4">
    <source>
        <dbReference type="ARBA" id="ARBA00022692"/>
    </source>
</evidence>
<accession>A0A9N8DV36</accession>